<dbReference type="PANTHER" id="PTHR30582">
    <property type="entry name" value="L,D-TRANSPEPTIDASE"/>
    <property type="match status" value="1"/>
</dbReference>
<keyword evidence="5" id="KW-0378">Hydrolase</keyword>
<name>A0A066UCT4_9GAMM</name>
<evidence type="ECO:0000313" key="12">
    <source>
        <dbReference type="Proteomes" id="UP000035860"/>
    </source>
</evidence>
<comment type="caution">
    <text evidence="11">The sequence shown here is derived from an EMBL/GenBank/DDBJ whole genome shotgun (WGS) entry which is preliminary data.</text>
</comment>
<gene>
    <name evidence="11" type="ORF">MBO_05244</name>
</gene>
<keyword evidence="7 9" id="KW-0573">Peptidoglycan synthesis</keyword>
<dbReference type="PROSITE" id="PS52029">
    <property type="entry name" value="LD_TPASE"/>
    <property type="match status" value="1"/>
</dbReference>
<dbReference type="Proteomes" id="UP000035860">
    <property type="component" value="Unassembled WGS sequence"/>
</dbReference>
<dbReference type="GO" id="GO:0008360">
    <property type="term" value="P:regulation of cell shape"/>
    <property type="evidence" value="ECO:0007669"/>
    <property type="project" value="UniProtKB-UniRule"/>
</dbReference>
<dbReference type="CDD" id="cd16913">
    <property type="entry name" value="YkuD_like"/>
    <property type="match status" value="1"/>
</dbReference>
<evidence type="ECO:0000256" key="3">
    <source>
        <dbReference type="ARBA" id="ARBA00022676"/>
    </source>
</evidence>
<keyword evidence="4" id="KW-0808">Transferase</keyword>
<dbReference type="GO" id="GO:0071972">
    <property type="term" value="F:peptidoglycan L,D-transpeptidase activity"/>
    <property type="evidence" value="ECO:0007669"/>
    <property type="project" value="TreeGrafter"/>
</dbReference>
<feature type="domain" description="L,D-TPase catalytic" evidence="10">
    <location>
        <begin position="8"/>
        <end position="168"/>
    </location>
</feature>
<protein>
    <submittedName>
        <fullName evidence="11">ErfK/YbiS/YcfS/YnhG family protein</fullName>
    </submittedName>
</protein>
<sequence length="168" mass="18512">MSQATSKVHLLIDTANQTLDVYDGDELIKQFSVSTAKNGTGQLKNTGCTPLGRHTVAQKIGGEYPMNAVFVGREFTGEIYDDELGLKNPDHDWILSRILWLDGCEDGANKGENADGVCDTFSRYIYIHGTPDTEPMGKPMSHGCVRMRNEDIVWLYDVVDVGTAVNIV</sequence>
<dbReference type="EMBL" id="AOMT01000022">
    <property type="protein sequence ID" value="KDN25186.1"/>
    <property type="molecule type" value="Genomic_DNA"/>
</dbReference>
<organism evidence="11 12">
    <name type="scientific">Moraxella bovoculi 237</name>
    <dbReference type="NCBI Taxonomy" id="743974"/>
    <lineage>
        <taxon>Bacteria</taxon>
        <taxon>Pseudomonadati</taxon>
        <taxon>Pseudomonadota</taxon>
        <taxon>Gammaproteobacteria</taxon>
        <taxon>Moraxellales</taxon>
        <taxon>Moraxellaceae</taxon>
        <taxon>Moraxella</taxon>
    </lineage>
</organism>
<evidence type="ECO:0000256" key="8">
    <source>
        <dbReference type="ARBA" id="ARBA00023316"/>
    </source>
</evidence>
<dbReference type="GO" id="GO:0005576">
    <property type="term" value="C:extracellular region"/>
    <property type="evidence" value="ECO:0007669"/>
    <property type="project" value="TreeGrafter"/>
</dbReference>
<keyword evidence="6 9" id="KW-0133">Cell shape</keyword>
<evidence type="ECO:0000256" key="9">
    <source>
        <dbReference type="PROSITE-ProRule" id="PRU01373"/>
    </source>
</evidence>
<dbReference type="PANTHER" id="PTHR30582:SF24">
    <property type="entry name" value="L,D-TRANSPEPTIDASE ERFK_SRFK-RELATED"/>
    <property type="match status" value="1"/>
</dbReference>
<reference evidence="11 12" key="1">
    <citation type="journal article" date="2014" name="Genome Announc.">
        <title>Draft Genome Sequence of Moraxella bovoculi Strain 237T (ATCC BAA-1259T) Isolated from a Calf with Infectious Bovine Keratoconjunctivitis.</title>
        <authorList>
            <person name="Calcutt M.J."/>
            <person name="Foecking M.F."/>
            <person name="Martin N.T."/>
            <person name="Mhlanga-Mutangadura T."/>
            <person name="Reilly T.J."/>
        </authorList>
    </citation>
    <scope>NUCLEOTIDE SEQUENCE [LARGE SCALE GENOMIC DNA]</scope>
    <source>
        <strain evidence="11 12">237</strain>
    </source>
</reference>
<evidence type="ECO:0000256" key="4">
    <source>
        <dbReference type="ARBA" id="ARBA00022679"/>
    </source>
</evidence>
<dbReference type="AlphaFoldDB" id="A0A066UCT4"/>
<dbReference type="GO" id="GO:0016757">
    <property type="term" value="F:glycosyltransferase activity"/>
    <property type="evidence" value="ECO:0007669"/>
    <property type="project" value="UniProtKB-KW"/>
</dbReference>
<feature type="active site" description="Proton donor/acceptor" evidence="9">
    <location>
        <position position="128"/>
    </location>
</feature>
<dbReference type="GO" id="GO:0071555">
    <property type="term" value="P:cell wall organization"/>
    <property type="evidence" value="ECO:0007669"/>
    <property type="project" value="UniProtKB-UniRule"/>
</dbReference>
<dbReference type="InterPro" id="IPR005490">
    <property type="entry name" value="LD_TPept_cat_dom"/>
</dbReference>
<evidence type="ECO:0000256" key="7">
    <source>
        <dbReference type="ARBA" id="ARBA00022984"/>
    </source>
</evidence>
<comment type="pathway">
    <text evidence="1 9">Cell wall biogenesis; peptidoglycan biosynthesis.</text>
</comment>
<keyword evidence="3" id="KW-0328">Glycosyltransferase</keyword>
<dbReference type="SUPFAM" id="SSF141523">
    <property type="entry name" value="L,D-transpeptidase catalytic domain-like"/>
    <property type="match status" value="1"/>
</dbReference>
<accession>A0A066UCT4</accession>
<evidence type="ECO:0000256" key="5">
    <source>
        <dbReference type="ARBA" id="ARBA00022801"/>
    </source>
</evidence>
<evidence type="ECO:0000256" key="1">
    <source>
        <dbReference type="ARBA" id="ARBA00004752"/>
    </source>
</evidence>
<proteinExistence type="inferred from homology"/>
<dbReference type="Gene3D" id="2.40.440.10">
    <property type="entry name" value="L,D-transpeptidase catalytic domain-like"/>
    <property type="match status" value="1"/>
</dbReference>
<keyword evidence="8 9" id="KW-0961">Cell wall biogenesis/degradation</keyword>
<dbReference type="InterPro" id="IPR038063">
    <property type="entry name" value="Transpep_catalytic_dom"/>
</dbReference>
<evidence type="ECO:0000259" key="10">
    <source>
        <dbReference type="PROSITE" id="PS52029"/>
    </source>
</evidence>
<comment type="similarity">
    <text evidence="2">Belongs to the YkuD family.</text>
</comment>
<dbReference type="InterPro" id="IPR050979">
    <property type="entry name" value="LD-transpeptidase"/>
</dbReference>
<dbReference type="UniPathway" id="UPA00219"/>
<keyword evidence="12" id="KW-1185">Reference proteome</keyword>
<dbReference type="Pfam" id="PF03734">
    <property type="entry name" value="YkuD"/>
    <property type="match status" value="1"/>
</dbReference>
<dbReference type="eggNOG" id="COG1376">
    <property type="taxonomic scope" value="Bacteria"/>
</dbReference>
<dbReference type="OrthoDB" id="9787225at2"/>
<evidence type="ECO:0000256" key="2">
    <source>
        <dbReference type="ARBA" id="ARBA00005992"/>
    </source>
</evidence>
<dbReference type="GO" id="GO:0018104">
    <property type="term" value="P:peptidoglycan-protein cross-linking"/>
    <property type="evidence" value="ECO:0007669"/>
    <property type="project" value="TreeGrafter"/>
</dbReference>
<dbReference type="RefSeq" id="WP_036365028.1">
    <property type="nucleotide sequence ID" value="NZ_AOMT01000022.1"/>
</dbReference>
<evidence type="ECO:0000313" key="11">
    <source>
        <dbReference type="EMBL" id="KDN25186.1"/>
    </source>
</evidence>
<evidence type="ECO:0000256" key="6">
    <source>
        <dbReference type="ARBA" id="ARBA00022960"/>
    </source>
</evidence>
<feature type="active site" description="Nucleophile" evidence="9">
    <location>
        <position position="144"/>
    </location>
</feature>